<reference evidence="1 2" key="1">
    <citation type="submission" date="2024-07" db="EMBL/GenBank/DDBJ databases">
        <authorList>
            <person name="Thanompreechachai J."/>
            <person name="Duangmal K."/>
        </authorList>
    </citation>
    <scope>NUCLEOTIDE SEQUENCE [LARGE SCALE GENOMIC DNA]</scope>
    <source>
        <strain evidence="1 2">LSe6-4</strain>
    </source>
</reference>
<protein>
    <submittedName>
        <fullName evidence="1">Uncharacterized protein</fullName>
    </submittedName>
</protein>
<name>A0ABV4H1X5_9ACTN</name>
<evidence type="ECO:0000313" key="1">
    <source>
        <dbReference type="EMBL" id="MEZ0165079.1"/>
    </source>
</evidence>
<comment type="caution">
    <text evidence="1">The sequence shown here is derived from an EMBL/GenBank/DDBJ whole genome shotgun (WGS) entry which is preliminary data.</text>
</comment>
<accession>A0ABV4H1X5</accession>
<organism evidence="1 2">
    <name type="scientific">Kineococcus halophytocola</name>
    <dbReference type="NCBI Taxonomy" id="3234027"/>
    <lineage>
        <taxon>Bacteria</taxon>
        <taxon>Bacillati</taxon>
        <taxon>Actinomycetota</taxon>
        <taxon>Actinomycetes</taxon>
        <taxon>Kineosporiales</taxon>
        <taxon>Kineosporiaceae</taxon>
        <taxon>Kineococcus</taxon>
    </lineage>
</organism>
<evidence type="ECO:0000313" key="2">
    <source>
        <dbReference type="Proteomes" id="UP001565927"/>
    </source>
</evidence>
<sequence>MVFDRDVDLRDTWLCLLLPEQVAGRRGGLVDLDPGGGLDVDLHWQRWKVGSPSLDRLSEAVLGAWRPARAGAPAGRP</sequence>
<dbReference type="EMBL" id="JBGFTU010000009">
    <property type="protein sequence ID" value="MEZ0165079.1"/>
    <property type="molecule type" value="Genomic_DNA"/>
</dbReference>
<dbReference type="Gene3D" id="3.40.190.290">
    <property type="match status" value="1"/>
</dbReference>
<proteinExistence type="predicted"/>
<gene>
    <name evidence="1" type="ORF">AB2L27_09920</name>
</gene>
<keyword evidence="2" id="KW-1185">Reference proteome</keyword>
<dbReference type="Proteomes" id="UP001565927">
    <property type="component" value="Unassembled WGS sequence"/>
</dbReference>